<evidence type="ECO:0000259" key="7">
    <source>
        <dbReference type="SMART" id="SM00852"/>
    </source>
</evidence>
<comment type="similarity">
    <text evidence="2">In the N-terminal section; belongs to the MoaB/Mog family.</text>
</comment>
<dbReference type="EMBL" id="KZ155774">
    <property type="protein sequence ID" value="OUS48673.1"/>
    <property type="molecule type" value="Genomic_DNA"/>
</dbReference>
<dbReference type="InterPro" id="IPR014721">
    <property type="entry name" value="Ribsml_uS5_D2-typ_fold_subgr"/>
</dbReference>
<protein>
    <submittedName>
        <fullName evidence="8">Molybdopterin biosynthesis protein</fullName>
    </submittedName>
</protein>
<dbReference type="SMART" id="SM00852">
    <property type="entry name" value="MoCF_biosynth"/>
    <property type="match status" value="1"/>
</dbReference>
<dbReference type="AlphaFoldDB" id="A0A1Y5IKN8"/>
<dbReference type="SUPFAM" id="SSF63867">
    <property type="entry name" value="MoeA C-terminal domain-like"/>
    <property type="match status" value="1"/>
</dbReference>
<evidence type="ECO:0000313" key="8">
    <source>
        <dbReference type="EMBL" id="OUS48673.1"/>
    </source>
</evidence>
<dbReference type="eggNOG" id="KOG2371">
    <property type="taxonomic scope" value="Eukaryota"/>
</dbReference>
<dbReference type="InterPro" id="IPR038987">
    <property type="entry name" value="MoeA-like"/>
</dbReference>
<evidence type="ECO:0000256" key="6">
    <source>
        <dbReference type="ARBA" id="ARBA00023150"/>
    </source>
</evidence>
<gene>
    <name evidence="8" type="ORF">BE221DRAFT_19543</name>
</gene>
<dbReference type="UniPathway" id="UPA00344"/>
<evidence type="ECO:0000256" key="4">
    <source>
        <dbReference type="ARBA" id="ARBA00022741"/>
    </source>
</evidence>
<dbReference type="InterPro" id="IPR020568">
    <property type="entry name" value="Ribosomal_Su5_D2-typ_SF"/>
</dbReference>
<dbReference type="CDD" id="cd00887">
    <property type="entry name" value="MoeA"/>
    <property type="match status" value="1"/>
</dbReference>
<dbReference type="PROSITE" id="PS01079">
    <property type="entry name" value="MOCF_BIOSYNTHESIS_2"/>
    <property type="match status" value="1"/>
</dbReference>
<dbReference type="SUPFAM" id="SSF54211">
    <property type="entry name" value="Ribosomal protein S5 domain 2-like"/>
    <property type="match status" value="1"/>
</dbReference>
<dbReference type="InterPro" id="IPR036135">
    <property type="entry name" value="MoeA_linker/N_sf"/>
</dbReference>
<dbReference type="InterPro" id="IPR036425">
    <property type="entry name" value="MoaB/Mog-like_dom_sf"/>
</dbReference>
<sequence>MTTIEEAVEIALEWSRSVFASTSSRRESIVAVDERCIGRVLAKDVKAHVPHPPFAASVMDGYAVNARETIEQTGEQNIEFTVLASEVSRAGPVSTGRLKRAMKALECAYVTTGAALPRGCDCVIPSEQCDVHSNGTVVFVERAALVAGKWTRVSGSDVAGQGETLVRRGEQLTVFDIGVLKYAVDEIAIFNRPRVRILSTGDELVASVRDVHDKFGCIVDTNSPMLGAMCMDSGSEVICRDVTQDDLERTTTFFRSALADEGCDALITSGGASVGDRDFIEAVITSLGGEIHFRRLAMKPGKPTTFATLSRSDGLPPLLVFALPGNPVSAAVTFSLIVAPCIQVLSGSISEPKLRRIHCVLNETLTLDPERPEYHRAVLEWNGATHPSLPIAHSTGRQISSRLLSMRGADVLVELPKGPGVVEKGAIASALVLSDFRRANFHMEKIATPKRDVGHAPFATFTTRNDARVYVLGANGRVLDLKRSVGLEENVRSSCRRSGSSNDVADVLSAPLSMYSNNEIHVAVTDDLPSQALFESIEKTAKRLRIAMSNTSITHRTFARVGLAGNPSDAYGGKVVAASISNFCAEAILTPMVASKRVSFVLGPYDANDYDSFDDMASHVSSHGVDGGVRLLKALCENVKRYCVETKQMIDFSCGFELSYASTIPEQLGLSGSSGIIIAALRCLMQHYGVKMSIDEQASIALRVEHDVGINAGPMDRVQQVYGGCMFMDFSCPKECDSSTLIVHGEYTRLNADLLPPMYLVWRGESASHSGKVHSGLKERWTNRHTNEDSEVAVSMGRLASLAEEIFELFKKGKKIDVNELADRMNENFQLRRTLMGDKVISEANLRMVRMCQEVGGGGAKLAGSGGSCVAVCKNEATAQALRRACTESGYAYEQLKFV</sequence>
<evidence type="ECO:0000256" key="2">
    <source>
        <dbReference type="ARBA" id="ARBA00007589"/>
    </source>
</evidence>
<dbReference type="Proteomes" id="UP000195557">
    <property type="component" value="Unassembled WGS sequence"/>
</dbReference>
<dbReference type="InterPro" id="IPR005110">
    <property type="entry name" value="MoeA_linker/N"/>
</dbReference>
<dbReference type="SUPFAM" id="SSF55060">
    <property type="entry name" value="GHMP Kinase, C-terminal domain"/>
    <property type="match status" value="1"/>
</dbReference>
<reference evidence="8" key="1">
    <citation type="submission" date="2017-04" db="EMBL/GenBank/DDBJ databases">
        <title>Population genomics of picophytoplankton unveils novel chromosome hypervariability.</title>
        <authorList>
            <consortium name="DOE Joint Genome Institute"/>
            <person name="Blanc-Mathieu R."/>
            <person name="Krasovec M."/>
            <person name="Hebrard M."/>
            <person name="Yau S."/>
            <person name="Desgranges E."/>
            <person name="Martin J."/>
            <person name="Schackwitz W."/>
            <person name="Kuo A."/>
            <person name="Salin G."/>
            <person name="Donnadieu C."/>
            <person name="Desdevises Y."/>
            <person name="Sanchez-Ferandin S."/>
            <person name="Moreau H."/>
            <person name="Rivals E."/>
            <person name="Grigoriev I.V."/>
            <person name="Grimsley N."/>
            <person name="Eyre-Walker A."/>
            <person name="Piganeau G."/>
        </authorList>
    </citation>
    <scope>NUCLEOTIDE SEQUENCE [LARGE SCALE GENOMIC DNA]</scope>
    <source>
        <strain evidence="8">RCC 1115</strain>
    </source>
</reference>
<dbReference type="InterPro" id="IPR013750">
    <property type="entry name" value="GHMP_kinase_C_dom"/>
</dbReference>
<keyword evidence="5" id="KW-0067">ATP-binding</keyword>
<dbReference type="PRINTS" id="PR00959">
    <property type="entry name" value="MEVGALKINASE"/>
</dbReference>
<comment type="pathway">
    <text evidence="1">Cofactor biosynthesis; molybdopterin biosynthesis.</text>
</comment>
<dbReference type="InterPro" id="IPR036688">
    <property type="entry name" value="MoeA_C_domain_IV_sf"/>
</dbReference>
<proteinExistence type="inferred from homology"/>
<keyword evidence="4" id="KW-0547">Nucleotide-binding</keyword>
<dbReference type="Pfam" id="PF03453">
    <property type="entry name" value="MoeA_N"/>
    <property type="match status" value="1"/>
</dbReference>
<dbReference type="Gene3D" id="3.30.70.890">
    <property type="entry name" value="GHMP kinase, C-terminal domain"/>
    <property type="match status" value="1"/>
</dbReference>
<name>A0A1Y5IKN8_OSTTA</name>
<dbReference type="InterPro" id="IPR006204">
    <property type="entry name" value="GHMP_kinase_N_dom"/>
</dbReference>
<dbReference type="InterPro" id="IPR001453">
    <property type="entry name" value="MoaB/Mog_dom"/>
</dbReference>
<dbReference type="Gene3D" id="3.90.105.10">
    <property type="entry name" value="Molybdopterin biosynthesis moea protein, domain 2"/>
    <property type="match status" value="1"/>
</dbReference>
<dbReference type="Gene3D" id="2.170.190.11">
    <property type="entry name" value="Molybdopterin biosynthesis moea protein, domain 3"/>
    <property type="match status" value="1"/>
</dbReference>
<keyword evidence="6" id="KW-0501">Molybdenum cofactor biosynthesis</keyword>
<dbReference type="Pfam" id="PF00994">
    <property type="entry name" value="MoCF_biosynth"/>
    <property type="match status" value="1"/>
</dbReference>
<evidence type="ECO:0000256" key="3">
    <source>
        <dbReference type="ARBA" id="ARBA00008339"/>
    </source>
</evidence>
<dbReference type="SUPFAM" id="SSF63882">
    <property type="entry name" value="MoeA N-terminal region -like"/>
    <property type="match status" value="1"/>
</dbReference>
<dbReference type="GO" id="GO:0005829">
    <property type="term" value="C:cytosol"/>
    <property type="evidence" value="ECO:0007669"/>
    <property type="project" value="TreeGrafter"/>
</dbReference>
<dbReference type="Gene3D" id="2.40.340.10">
    <property type="entry name" value="MoeA, C-terminal, domain IV"/>
    <property type="match status" value="1"/>
</dbReference>
<evidence type="ECO:0000256" key="1">
    <source>
        <dbReference type="ARBA" id="ARBA00005046"/>
    </source>
</evidence>
<accession>A0A1Y5IKN8</accession>
<dbReference type="Pfam" id="PF08544">
    <property type="entry name" value="GHMP_kinases_C"/>
    <property type="match status" value="1"/>
</dbReference>
<dbReference type="Pfam" id="PF03454">
    <property type="entry name" value="MoeA_C"/>
    <property type="match status" value="1"/>
</dbReference>
<dbReference type="Gene3D" id="3.40.980.10">
    <property type="entry name" value="MoaB/Mog-like domain"/>
    <property type="match status" value="1"/>
</dbReference>
<dbReference type="PANTHER" id="PTHR10192:SF5">
    <property type="entry name" value="GEPHYRIN"/>
    <property type="match status" value="1"/>
</dbReference>
<dbReference type="InterPro" id="IPR008284">
    <property type="entry name" value="MoCF_biosynth_CS"/>
</dbReference>
<dbReference type="InterPro" id="IPR005111">
    <property type="entry name" value="MoeA_C_domain_IV"/>
</dbReference>
<dbReference type="Pfam" id="PF00288">
    <property type="entry name" value="GHMP_kinases_N"/>
    <property type="match status" value="1"/>
</dbReference>
<dbReference type="Gene3D" id="3.30.230.10">
    <property type="match status" value="1"/>
</dbReference>
<organism evidence="8">
    <name type="scientific">Ostreococcus tauri</name>
    <name type="common">Marine green alga</name>
    <dbReference type="NCBI Taxonomy" id="70448"/>
    <lineage>
        <taxon>Eukaryota</taxon>
        <taxon>Viridiplantae</taxon>
        <taxon>Chlorophyta</taxon>
        <taxon>Mamiellophyceae</taxon>
        <taxon>Mamiellales</taxon>
        <taxon>Bathycoccaceae</taxon>
        <taxon>Ostreococcus</taxon>
    </lineage>
</organism>
<dbReference type="GO" id="GO:0006777">
    <property type="term" value="P:Mo-molybdopterin cofactor biosynthetic process"/>
    <property type="evidence" value="ECO:0007669"/>
    <property type="project" value="UniProtKB-KW"/>
</dbReference>
<feature type="domain" description="MoaB/Mog" evidence="7">
    <location>
        <begin position="196"/>
        <end position="344"/>
    </location>
</feature>
<dbReference type="PANTHER" id="PTHR10192">
    <property type="entry name" value="MOLYBDOPTERIN BIOSYNTHESIS PROTEIN"/>
    <property type="match status" value="1"/>
</dbReference>
<evidence type="ECO:0000256" key="5">
    <source>
        <dbReference type="ARBA" id="ARBA00022840"/>
    </source>
</evidence>
<dbReference type="GO" id="GO:0005524">
    <property type="term" value="F:ATP binding"/>
    <property type="evidence" value="ECO:0007669"/>
    <property type="project" value="UniProtKB-KW"/>
</dbReference>
<dbReference type="SUPFAM" id="SSF53218">
    <property type="entry name" value="Molybdenum cofactor biosynthesis proteins"/>
    <property type="match status" value="1"/>
</dbReference>
<dbReference type="GO" id="GO:0061599">
    <property type="term" value="F:molybdopterin molybdotransferase activity"/>
    <property type="evidence" value="ECO:0007669"/>
    <property type="project" value="TreeGrafter"/>
</dbReference>
<comment type="similarity">
    <text evidence="3">In the C-terminal section; belongs to the MoeA family.</text>
</comment>
<dbReference type="InterPro" id="IPR036554">
    <property type="entry name" value="GHMP_kinase_C_sf"/>
</dbReference>